<evidence type="ECO:0000313" key="2">
    <source>
        <dbReference type="EMBL" id="PWE58090.1"/>
    </source>
</evidence>
<gene>
    <name evidence="2" type="ORF">DEM27_02570</name>
</gene>
<feature type="chain" id="PRO_5015601072" evidence="1">
    <location>
        <begin position="23"/>
        <end position="87"/>
    </location>
</feature>
<dbReference type="RefSeq" id="WP_109456606.1">
    <property type="nucleotide sequence ID" value="NZ_QFBC01000001.1"/>
</dbReference>
<dbReference type="EMBL" id="QFBC01000001">
    <property type="protein sequence ID" value="PWE58090.1"/>
    <property type="molecule type" value="Genomic_DNA"/>
</dbReference>
<feature type="signal peptide" evidence="1">
    <location>
        <begin position="1"/>
        <end position="22"/>
    </location>
</feature>
<organism evidence="2 3">
    <name type="scientific">Metarhizobium album</name>
    <dbReference type="NCBI Taxonomy" id="2182425"/>
    <lineage>
        <taxon>Bacteria</taxon>
        <taxon>Pseudomonadati</taxon>
        <taxon>Pseudomonadota</taxon>
        <taxon>Alphaproteobacteria</taxon>
        <taxon>Hyphomicrobiales</taxon>
        <taxon>Rhizobiaceae</taxon>
        <taxon>Metarhizobium</taxon>
    </lineage>
</organism>
<name>A0A2U2DXQ0_9HYPH</name>
<keyword evidence="3" id="KW-1185">Reference proteome</keyword>
<proteinExistence type="predicted"/>
<reference evidence="2 3" key="1">
    <citation type="submission" date="2018-05" db="EMBL/GenBank/DDBJ databases">
        <title>The draft genome of strain NS-104.</title>
        <authorList>
            <person name="Hang P."/>
            <person name="Jiang J."/>
        </authorList>
    </citation>
    <scope>NUCLEOTIDE SEQUENCE [LARGE SCALE GENOMIC DNA]</scope>
    <source>
        <strain evidence="2 3">NS-104</strain>
    </source>
</reference>
<comment type="caution">
    <text evidence="2">The sequence shown here is derived from an EMBL/GenBank/DDBJ whole genome shotgun (WGS) entry which is preliminary data.</text>
</comment>
<accession>A0A2U2DXQ0</accession>
<sequence>MKLAVSAFFAASLLFSVAPAFANADDDAWIKQCVEDNDDQKQADGTVAVYCACMNEKMSSGETKTVTEWEKLNPAENDECSARAGWK</sequence>
<dbReference type="OrthoDB" id="5458264at2"/>
<protein>
    <submittedName>
        <fullName evidence="2">Uncharacterized protein</fullName>
    </submittedName>
</protein>
<evidence type="ECO:0000313" key="3">
    <source>
        <dbReference type="Proteomes" id="UP000245252"/>
    </source>
</evidence>
<evidence type="ECO:0000256" key="1">
    <source>
        <dbReference type="SAM" id="SignalP"/>
    </source>
</evidence>
<keyword evidence="1" id="KW-0732">Signal</keyword>
<dbReference type="AlphaFoldDB" id="A0A2U2DXQ0"/>
<dbReference type="Proteomes" id="UP000245252">
    <property type="component" value="Unassembled WGS sequence"/>
</dbReference>